<dbReference type="EMBL" id="JACXVP010000005">
    <property type="protein sequence ID" value="KAG5606261.1"/>
    <property type="molecule type" value="Genomic_DNA"/>
</dbReference>
<evidence type="ECO:0000313" key="2">
    <source>
        <dbReference type="Proteomes" id="UP000824120"/>
    </source>
</evidence>
<comment type="caution">
    <text evidence="1">The sequence shown here is derived from an EMBL/GenBank/DDBJ whole genome shotgun (WGS) entry which is preliminary data.</text>
</comment>
<sequence>MEDKNKDSGREPLGKIELNFVQAMDQHNEDTPQKFNIQTNDKSRIFRILATNYDRYYLTK</sequence>
<accession>A0A9J5Z246</accession>
<name>A0A9J5Z246_SOLCO</name>
<dbReference type="Proteomes" id="UP000824120">
    <property type="component" value="Chromosome 5"/>
</dbReference>
<keyword evidence="2" id="KW-1185">Reference proteome</keyword>
<evidence type="ECO:0000313" key="1">
    <source>
        <dbReference type="EMBL" id="KAG5606261.1"/>
    </source>
</evidence>
<gene>
    <name evidence="1" type="ORF">H5410_027753</name>
</gene>
<reference evidence="1 2" key="1">
    <citation type="submission" date="2020-09" db="EMBL/GenBank/DDBJ databases">
        <title>De no assembly of potato wild relative species, Solanum commersonii.</title>
        <authorList>
            <person name="Cho K."/>
        </authorList>
    </citation>
    <scope>NUCLEOTIDE SEQUENCE [LARGE SCALE GENOMIC DNA]</scope>
    <source>
        <strain evidence="1">LZ3.2</strain>
        <tissue evidence="1">Leaf</tissue>
    </source>
</reference>
<proteinExistence type="predicted"/>
<organism evidence="1 2">
    <name type="scientific">Solanum commersonii</name>
    <name type="common">Commerson's wild potato</name>
    <name type="synonym">Commerson's nightshade</name>
    <dbReference type="NCBI Taxonomy" id="4109"/>
    <lineage>
        <taxon>Eukaryota</taxon>
        <taxon>Viridiplantae</taxon>
        <taxon>Streptophyta</taxon>
        <taxon>Embryophyta</taxon>
        <taxon>Tracheophyta</taxon>
        <taxon>Spermatophyta</taxon>
        <taxon>Magnoliopsida</taxon>
        <taxon>eudicotyledons</taxon>
        <taxon>Gunneridae</taxon>
        <taxon>Pentapetalae</taxon>
        <taxon>asterids</taxon>
        <taxon>lamiids</taxon>
        <taxon>Solanales</taxon>
        <taxon>Solanaceae</taxon>
        <taxon>Solanoideae</taxon>
        <taxon>Solaneae</taxon>
        <taxon>Solanum</taxon>
    </lineage>
</organism>
<protein>
    <submittedName>
        <fullName evidence="1">Uncharacterized protein</fullName>
    </submittedName>
</protein>
<dbReference type="AlphaFoldDB" id="A0A9J5Z246"/>